<dbReference type="SUPFAM" id="SSF50156">
    <property type="entry name" value="PDZ domain-like"/>
    <property type="match status" value="1"/>
</dbReference>
<organism evidence="5 6">
    <name type="scientific">Spirosoma soli</name>
    <dbReference type="NCBI Taxonomy" id="1770529"/>
    <lineage>
        <taxon>Bacteria</taxon>
        <taxon>Pseudomonadati</taxon>
        <taxon>Bacteroidota</taxon>
        <taxon>Cytophagia</taxon>
        <taxon>Cytophagales</taxon>
        <taxon>Cytophagaceae</taxon>
        <taxon>Spirosoma</taxon>
    </lineage>
</organism>
<dbReference type="Gene3D" id="3.30.750.170">
    <property type="match status" value="1"/>
</dbReference>
<dbReference type="EMBL" id="JBHULN010000006">
    <property type="protein sequence ID" value="MFD2571492.1"/>
    <property type="molecule type" value="Genomic_DNA"/>
</dbReference>
<dbReference type="RefSeq" id="WP_381523088.1">
    <property type="nucleotide sequence ID" value="NZ_JBHULN010000006.1"/>
</dbReference>
<feature type="domain" description="Peptidase S41 N-terminal" evidence="4">
    <location>
        <begin position="42"/>
        <end position="93"/>
    </location>
</feature>
<evidence type="ECO:0000313" key="5">
    <source>
        <dbReference type="EMBL" id="MFD2571492.1"/>
    </source>
</evidence>
<dbReference type="PROSITE" id="PS51257">
    <property type="entry name" value="PROKAR_LIPOPROTEIN"/>
    <property type="match status" value="1"/>
</dbReference>
<dbReference type="Pfam" id="PF03572">
    <property type="entry name" value="Peptidase_S41"/>
    <property type="match status" value="1"/>
</dbReference>
<evidence type="ECO:0000256" key="1">
    <source>
        <dbReference type="SAM" id="SignalP"/>
    </source>
</evidence>
<dbReference type="InterPro" id="IPR005151">
    <property type="entry name" value="Tail-specific_protease"/>
</dbReference>
<comment type="caution">
    <text evidence="5">The sequence shown here is derived from an EMBL/GenBank/DDBJ whole genome shotgun (WGS) entry which is preliminary data.</text>
</comment>
<keyword evidence="1" id="KW-0732">Signal</keyword>
<evidence type="ECO:0000259" key="4">
    <source>
        <dbReference type="Pfam" id="PF18294"/>
    </source>
</evidence>
<dbReference type="CDD" id="cd07561">
    <property type="entry name" value="Peptidase_S41_CPP_like"/>
    <property type="match status" value="1"/>
</dbReference>
<dbReference type="InterPro" id="IPR036034">
    <property type="entry name" value="PDZ_sf"/>
</dbReference>
<feature type="chain" id="PRO_5046952114" evidence="1">
    <location>
        <begin position="22"/>
        <end position="480"/>
    </location>
</feature>
<dbReference type="InterPro" id="IPR041489">
    <property type="entry name" value="PDZ_6"/>
</dbReference>
<dbReference type="Pfam" id="PF17820">
    <property type="entry name" value="PDZ_6"/>
    <property type="match status" value="1"/>
</dbReference>
<evidence type="ECO:0000259" key="2">
    <source>
        <dbReference type="Pfam" id="PF03572"/>
    </source>
</evidence>
<reference evidence="6" key="1">
    <citation type="journal article" date="2019" name="Int. J. Syst. Evol. Microbiol.">
        <title>The Global Catalogue of Microorganisms (GCM) 10K type strain sequencing project: providing services to taxonomists for standard genome sequencing and annotation.</title>
        <authorList>
            <consortium name="The Broad Institute Genomics Platform"/>
            <consortium name="The Broad Institute Genome Sequencing Center for Infectious Disease"/>
            <person name="Wu L."/>
            <person name="Ma J."/>
        </authorList>
    </citation>
    <scope>NUCLEOTIDE SEQUENCE [LARGE SCALE GENOMIC DNA]</scope>
    <source>
        <strain evidence="6">KCTC 42805</strain>
    </source>
</reference>
<keyword evidence="6" id="KW-1185">Reference proteome</keyword>
<dbReference type="SUPFAM" id="SSF52096">
    <property type="entry name" value="ClpP/crotonase"/>
    <property type="match status" value="1"/>
</dbReference>
<sequence>MRTFCVWRPALVLAVSGAFLMASCKKDPEVNPSDGSTVSNQEVNNWILSTMRDWYYWNDKIPANPDESLAPKDFFDSILYKFSEHPDGDRFSWIEESAEQLQAELSGESKTAGFDFNLYRTQQNSDNIVGSVLYVLPNSPAAQAGLKRGDIFYSIDGQRLTVGNYEQLLGASGDTHSYGFANFDASGKLVETNTTKQITSVVFQEDPVYKDSVYTIGGKTIGYLVYNQFVPGPNGSATRTYDQKVDAIFSKFKASGVNELVLDLRYNPGGDVQSAVNLASSISPVATNSTVFAKFEYNKSIMDYLRSEGVANQLNYNFRAKASNIGANLSRVFVLTTGRTASASELIINGLKPFMNVVTIGDTTVGKNVGSQTFTDTTGRIKWGMQPIVIKIFNSKGQSDYTGGFAPNTFKQEPLNLRQLGDISESYLGEAIAQITGTPNARRPADIQRVLPFVGSSLSRKAGGSNMFIDAPMPKIKRLQ</sequence>
<dbReference type="Gene3D" id="3.90.226.10">
    <property type="entry name" value="2-enoyl-CoA Hydratase, Chain A, domain 1"/>
    <property type="match status" value="1"/>
</dbReference>
<feature type="domain" description="PDZ" evidence="3">
    <location>
        <begin position="132"/>
        <end position="169"/>
    </location>
</feature>
<dbReference type="InterPro" id="IPR029045">
    <property type="entry name" value="ClpP/crotonase-like_dom_sf"/>
</dbReference>
<gene>
    <name evidence="5" type="ORF">ACFSUS_12660</name>
</gene>
<name>A0ABW5M749_9BACT</name>
<evidence type="ECO:0000313" key="6">
    <source>
        <dbReference type="Proteomes" id="UP001597469"/>
    </source>
</evidence>
<dbReference type="Proteomes" id="UP001597469">
    <property type="component" value="Unassembled WGS sequence"/>
</dbReference>
<dbReference type="PANTHER" id="PTHR32060:SF30">
    <property type="entry name" value="CARBOXY-TERMINAL PROCESSING PROTEASE CTPA"/>
    <property type="match status" value="1"/>
</dbReference>
<dbReference type="Gene3D" id="2.30.42.10">
    <property type="match status" value="1"/>
</dbReference>
<dbReference type="Pfam" id="PF18294">
    <property type="entry name" value="Pept_S41_N"/>
    <property type="match status" value="1"/>
</dbReference>
<dbReference type="PANTHER" id="PTHR32060">
    <property type="entry name" value="TAIL-SPECIFIC PROTEASE"/>
    <property type="match status" value="1"/>
</dbReference>
<evidence type="ECO:0000259" key="3">
    <source>
        <dbReference type="Pfam" id="PF17820"/>
    </source>
</evidence>
<proteinExistence type="predicted"/>
<protein>
    <submittedName>
        <fullName evidence="5">S41 family peptidase</fullName>
    </submittedName>
</protein>
<accession>A0ABW5M749</accession>
<feature type="domain" description="Tail specific protease" evidence="2">
    <location>
        <begin position="221"/>
        <end position="376"/>
    </location>
</feature>
<dbReference type="InterPro" id="IPR041613">
    <property type="entry name" value="Pept_S41_N"/>
</dbReference>
<feature type="signal peptide" evidence="1">
    <location>
        <begin position="1"/>
        <end position="21"/>
    </location>
</feature>